<evidence type="ECO:0000313" key="2">
    <source>
        <dbReference type="Proteomes" id="UP000530032"/>
    </source>
</evidence>
<name>A0A843B9E0_9BURK</name>
<reference evidence="1" key="1">
    <citation type="submission" date="2020-12" db="EMBL/GenBank/DDBJ databases">
        <title>Comamonas sp. nov., isolated from stream water.</title>
        <authorList>
            <person name="Park K.-H."/>
        </authorList>
    </citation>
    <scope>NUCLEOTIDE SEQUENCE</scope>
    <source>
        <strain evidence="1">EJ-4</strain>
    </source>
</reference>
<dbReference type="Proteomes" id="UP000530032">
    <property type="component" value="Unassembled WGS sequence"/>
</dbReference>
<proteinExistence type="predicted"/>
<sequence length="395" mass="41226">MASVVDTSVKHAYSRMTGAPAISATAGALLGVLRAFLVTGWGLKAVDSAMISNGVCRLNFASGKSAAEFHSVILIAGASPAALNGEQRITAVASGWVEFKTDLPDGSVTGAINFKMAPLGFEEAFPGTTTKAVFRSKDVSGTRAFFRVDDSNPTAARVQMYESMTDIDTGLAVSPLTVAGGYYWTKSPVAASTPRNWLLIGDSRGFYFVNTPYNDSSITAVTCGGYGLVSRYFGDIKSHRSGDAWCGFLSGASVDTWNSIQGCIFQDDSSAGSSLQRASTGLGAGQQTSRNVLSGGISGYQGPFGAFPARANNGLHLSEIPISDAGWSSGPRGVMPGAYHCLQSGVAAALGFDIRFTDGQGEFLGKQLLSISIGSPSSMNNGLAFFDATDPWRVE</sequence>
<dbReference type="EMBL" id="JABBCQ020000010">
    <property type="protein sequence ID" value="MBI1625354.1"/>
    <property type="molecule type" value="Genomic_DNA"/>
</dbReference>
<organism evidence="1 2">
    <name type="scientific">Comamonas suwonensis</name>
    <dbReference type="NCBI Taxonomy" id="2606214"/>
    <lineage>
        <taxon>Bacteria</taxon>
        <taxon>Pseudomonadati</taxon>
        <taxon>Pseudomonadota</taxon>
        <taxon>Betaproteobacteria</taxon>
        <taxon>Burkholderiales</taxon>
        <taxon>Comamonadaceae</taxon>
        <taxon>Comamonas</taxon>
    </lineage>
</organism>
<accession>A0A843B9E0</accession>
<comment type="caution">
    <text evidence="1">The sequence shown here is derived from an EMBL/GenBank/DDBJ whole genome shotgun (WGS) entry which is preliminary data.</text>
</comment>
<gene>
    <name evidence="1" type="ORF">HF327_012695</name>
</gene>
<evidence type="ECO:0000313" key="1">
    <source>
        <dbReference type="EMBL" id="MBI1625354.1"/>
    </source>
</evidence>
<dbReference type="AlphaFoldDB" id="A0A843B9E0"/>
<keyword evidence="2" id="KW-1185">Reference proteome</keyword>
<dbReference type="RefSeq" id="WP_198460516.1">
    <property type="nucleotide sequence ID" value="NZ_JABBCQ020000010.1"/>
</dbReference>
<protein>
    <submittedName>
        <fullName evidence="1">Uncharacterized protein</fullName>
    </submittedName>
</protein>